<evidence type="ECO:0000256" key="3">
    <source>
        <dbReference type="ARBA" id="ARBA00022679"/>
    </source>
</evidence>
<dbReference type="InterPro" id="IPR019874">
    <property type="entry name" value="RF_methyltr_PrmC"/>
</dbReference>
<sequence>MAYKPGTLGALRALLAAELKDLDSPRLEAELILAHCAGKDRAWVHSRLPDAVPASVAEAALSACARRKKREPLQYILGCCDFDGLSLLVEAGCLVPRPETELLVECAAENFDGGAFLDWGTGTGCIAVALLNRFPAARALMVEKNPASLNCARRNLEKFGFSPRARLIASETPEDIPACEVSLVVSNPPYVPSGEIERLMPEVSQYEPRLALDGGPDGLEPYRRLFELCARVLRRGGFFCVEYGGGAQTEALRALAPKAFRETVLLRDIAGCDRVIGWRFADVLPQ</sequence>
<dbReference type="PANTHER" id="PTHR18895:SF74">
    <property type="entry name" value="MTRF1L RELEASE FACTOR GLUTAMINE METHYLTRANSFERASE"/>
    <property type="match status" value="1"/>
</dbReference>
<reference evidence="8 9" key="1">
    <citation type="submission" date="2009-12" db="EMBL/GenBank/DDBJ databases">
        <authorList>
            <person name="Shrivastava S."/>
            <person name="Madupu R."/>
            <person name="Durkin A.S."/>
            <person name="Torralba M."/>
            <person name="Methe B."/>
            <person name="Sutton G.G."/>
            <person name="Strausberg R.L."/>
            <person name="Nelson K.E."/>
        </authorList>
    </citation>
    <scope>NUCLEOTIDE SEQUENCE [LARGE SCALE GENOMIC DNA]</scope>
    <source>
        <strain evidence="8 9">W5455</strain>
    </source>
</reference>
<dbReference type="NCBIfam" id="TIGR03534">
    <property type="entry name" value="RF_mod_PrmC"/>
    <property type="match status" value="1"/>
</dbReference>
<evidence type="ECO:0000313" key="8">
    <source>
        <dbReference type="EMBL" id="EFB90375.1"/>
    </source>
</evidence>
<evidence type="ECO:0000313" key="9">
    <source>
        <dbReference type="Proteomes" id="UP000006462"/>
    </source>
</evidence>
<keyword evidence="3 8" id="KW-0808">Transferase</keyword>
<dbReference type="InterPro" id="IPR002052">
    <property type="entry name" value="DNA_methylase_N6_adenine_CS"/>
</dbReference>
<feature type="domain" description="Release factor glutamine methyltransferase N-terminal" evidence="7">
    <location>
        <begin position="15"/>
        <end position="78"/>
    </location>
</feature>
<dbReference type="InterPro" id="IPR029063">
    <property type="entry name" value="SAM-dependent_MTases_sf"/>
</dbReference>
<dbReference type="Gene3D" id="1.10.8.10">
    <property type="entry name" value="DNA helicase RuvA subunit, C-terminal domain"/>
    <property type="match status" value="1"/>
</dbReference>
<dbReference type="InterPro" id="IPR040758">
    <property type="entry name" value="PrmC_N"/>
</dbReference>
<dbReference type="GeneID" id="90986984"/>
<dbReference type="CDD" id="cd02440">
    <property type="entry name" value="AdoMet_MTases"/>
    <property type="match status" value="1"/>
</dbReference>
<dbReference type="InterPro" id="IPR050320">
    <property type="entry name" value="N5-glutamine_MTase"/>
</dbReference>
<dbReference type="EC" id="2.1.1.297" evidence="1"/>
<keyword evidence="4" id="KW-0949">S-adenosyl-L-methionine</keyword>
<comment type="caution">
    <text evidence="8">The sequence shown here is derived from an EMBL/GenBank/DDBJ whole genome shotgun (WGS) entry which is preliminary data.</text>
</comment>
<protein>
    <recommendedName>
        <fullName evidence="1">peptide chain release factor N(5)-glutamine methyltransferase</fullName>
        <ecNumber evidence="1">2.1.1.297</ecNumber>
    </recommendedName>
</protein>
<evidence type="ECO:0000256" key="1">
    <source>
        <dbReference type="ARBA" id="ARBA00012771"/>
    </source>
</evidence>
<evidence type="ECO:0000259" key="7">
    <source>
        <dbReference type="Pfam" id="PF17827"/>
    </source>
</evidence>
<dbReference type="InterPro" id="IPR007848">
    <property type="entry name" value="Small_mtfrase_dom"/>
</dbReference>
<gene>
    <name evidence="8" type="primary">prmC</name>
    <name evidence="8" type="ORF">HMPREF7215_2265</name>
</gene>
<comment type="catalytic activity">
    <reaction evidence="5">
        <text>L-glutaminyl-[peptide chain release factor] + S-adenosyl-L-methionine = N(5)-methyl-L-glutaminyl-[peptide chain release factor] + S-adenosyl-L-homocysteine + H(+)</text>
        <dbReference type="Rhea" id="RHEA:42896"/>
        <dbReference type="Rhea" id="RHEA-COMP:10271"/>
        <dbReference type="Rhea" id="RHEA-COMP:10272"/>
        <dbReference type="ChEBI" id="CHEBI:15378"/>
        <dbReference type="ChEBI" id="CHEBI:30011"/>
        <dbReference type="ChEBI" id="CHEBI:57856"/>
        <dbReference type="ChEBI" id="CHEBI:59789"/>
        <dbReference type="ChEBI" id="CHEBI:61891"/>
        <dbReference type="EC" id="2.1.1.297"/>
    </reaction>
</comment>
<dbReference type="Proteomes" id="UP000006462">
    <property type="component" value="Unassembled WGS sequence"/>
</dbReference>
<dbReference type="PROSITE" id="PS00092">
    <property type="entry name" value="N6_MTASE"/>
    <property type="match status" value="1"/>
</dbReference>
<dbReference type="RefSeq" id="WP_009165189.1">
    <property type="nucleotide sequence ID" value="NZ_ADFP01000084.1"/>
</dbReference>
<evidence type="ECO:0000256" key="4">
    <source>
        <dbReference type="ARBA" id="ARBA00022691"/>
    </source>
</evidence>
<keyword evidence="2 8" id="KW-0489">Methyltransferase</keyword>
<dbReference type="Pfam" id="PF05175">
    <property type="entry name" value="MTS"/>
    <property type="match status" value="1"/>
</dbReference>
<dbReference type="InterPro" id="IPR004556">
    <property type="entry name" value="HemK-like"/>
</dbReference>
<dbReference type="SUPFAM" id="SSF53335">
    <property type="entry name" value="S-adenosyl-L-methionine-dependent methyltransferases"/>
    <property type="match status" value="1"/>
</dbReference>
<dbReference type="Pfam" id="PF17827">
    <property type="entry name" value="PrmC_N"/>
    <property type="match status" value="1"/>
</dbReference>
<accession>A0ABM9ZTY3</accession>
<keyword evidence="9" id="KW-1185">Reference proteome</keyword>
<evidence type="ECO:0000256" key="2">
    <source>
        <dbReference type="ARBA" id="ARBA00022603"/>
    </source>
</evidence>
<proteinExistence type="predicted"/>
<dbReference type="EMBL" id="ADFP01000084">
    <property type="protein sequence ID" value="EFB90375.1"/>
    <property type="molecule type" value="Genomic_DNA"/>
</dbReference>
<evidence type="ECO:0000259" key="6">
    <source>
        <dbReference type="Pfam" id="PF05175"/>
    </source>
</evidence>
<organism evidence="8 9">
    <name type="scientific">Pyramidobacter piscolens W5455</name>
    <dbReference type="NCBI Taxonomy" id="352165"/>
    <lineage>
        <taxon>Bacteria</taxon>
        <taxon>Thermotogati</taxon>
        <taxon>Synergistota</taxon>
        <taxon>Synergistia</taxon>
        <taxon>Synergistales</taxon>
        <taxon>Dethiosulfovibrionaceae</taxon>
        <taxon>Pyramidobacter</taxon>
    </lineage>
</organism>
<dbReference type="Gene3D" id="3.40.50.150">
    <property type="entry name" value="Vaccinia Virus protein VP39"/>
    <property type="match status" value="1"/>
</dbReference>
<dbReference type="NCBIfam" id="TIGR00536">
    <property type="entry name" value="hemK_fam"/>
    <property type="match status" value="1"/>
</dbReference>
<evidence type="ECO:0000256" key="5">
    <source>
        <dbReference type="ARBA" id="ARBA00048391"/>
    </source>
</evidence>
<dbReference type="GO" id="GO:0032259">
    <property type="term" value="P:methylation"/>
    <property type="evidence" value="ECO:0007669"/>
    <property type="project" value="UniProtKB-KW"/>
</dbReference>
<dbReference type="GO" id="GO:0008168">
    <property type="term" value="F:methyltransferase activity"/>
    <property type="evidence" value="ECO:0007669"/>
    <property type="project" value="UniProtKB-KW"/>
</dbReference>
<feature type="domain" description="Methyltransferase small" evidence="6">
    <location>
        <begin position="100"/>
        <end position="193"/>
    </location>
</feature>
<dbReference type="PANTHER" id="PTHR18895">
    <property type="entry name" value="HEMK METHYLTRANSFERASE"/>
    <property type="match status" value="1"/>
</dbReference>
<name>A0ABM9ZTY3_9BACT</name>